<gene>
    <name evidence="2" type="ORF">BJ212DRAFT_1309242</name>
</gene>
<keyword evidence="1" id="KW-0812">Transmembrane</keyword>
<keyword evidence="3" id="KW-1185">Reference proteome</keyword>
<organism evidence="2 3">
    <name type="scientific">Suillus subaureus</name>
    <dbReference type="NCBI Taxonomy" id="48587"/>
    <lineage>
        <taxon>Eukaryota</taxon>
        <taxon>Fungi</taxon>
        <taxon>Dikarya</taxon>
        <taxon>Basidiomycota</taxon>
        <taxon>Agaricomycotina</taxon>
        <taxon>Agaricomycetes</taxon>
        <taxon>Agaricomycetidae</taxon>
        <taxon>Boletales</taxon>
        <taxon>Suillineae</taxon>
        <taxon>Suillaceae</taxon>
        <taxon>Suillus</taxon>
    </lineage>
</organism>
<dbReference type="EMBL" id="JABBWG010000001">
    <property type="protein sequence ID" value="KAG1826917.1"/>
    <property type="molecule type" value="Genomic_DNA"/>
</dbReference>
<dbReference type="AlphaFoldDB" id="A0A9P7JK32"/>
<dbReference type="GeneID" id="64627939"/>
<accession>A0A9P7JK32</accession>
<evidence type="ECO:0000256" key="1">
    <source>
        <dbReference type="SAM" id="Phobius"/>
    </source>
</evidence>
<protein>
    <submittedName>
        <fullName evidence="2">Uncharacterized protein</fullName>
    </submittedName>
</protein>
<evidence type="ECO:0000313" key="3">
    <source>
        <dbReference type="Proteomes" id="UP000807769"/>
    </source>
</evidence>
<dbReference type="Proteomes" id="UP000807769">
    <property type="component" value="Unassembled WGS sequence"/>
</dbReference>
<name>A0A9P7JK32_9AGAM</name>
<proteinExistence type="predicted"/>
<reference evidence="2" key="1">
    <citation type="journal article" date="2020" name="New Phytol.">
        <title>Comparative genomics reveals dynamic genome evolution in host specialist ectomycorrhizal fungi.</title>
        <authorList>
            <person name="Lofgren L.A."/>
            <person name="Nguyen N.H."/>
            <person name="Vilgalys R."/>
            <person name="Ruytinx J."/>
            <person name="Liao H.L."/>
            <person name="Branco S."/>
            <person name="Kuo A."/>
            <person name="LaButti K."/>
            <person name="Lipzen A."/>
            <person name="Andreopoulos W."/>
            <person name="Pangilinan J."/>
            <person name="Riley R."/>
            <person name="Hundley H."/>
            <person name="Na H."/>
            <person name="Barry K."/>
            <person name="Grigoriev I.V."/>
            <person name="Stajich J.E."/>
            <person name="Kennedy P.G."/>
        </authorList>
    </citation>
    <scope>NUCLEOTIDE SEQUENCE</scope>
    <source>
        <strain evidence="2">MN1</strain>
    </source>
</reference>
<sequence length="123" mass="13414">MVCHSIFHSSSSLTSLSLFFSSFLSSFLPLSFSFFSSSSSSSSLLSSSSPSLFGITCLFIFNTAHLTAVTCMALAIFSACLKVLECLYTSHIMLGWKPEWFASLPTFSSNLNCMNCVISVVWI</sequence>
<keyword evidence="1" id="KW-0472">Membrane</keyword>
<keyword evidence="1" id="KW-1133">Transmembrane helix</keyword>
<dbReference type="RefSeq" id="XP_041199764.1">
    <property type="nucleotide sequence ID" value="XM_041333922.1"/>
</dbReference>
<comment type="caution">
    <text evidence="2">The sequence shown here is derived from an EMBL/GenBank/DDBJ whole genome shotgun (WGS) entry which is preliminary data.</text>
</comment>
<dbReference type="OrthoDB" id="10506494at2759"/>
<evidence type="ECO:0000313" key="2">
    <source>
        <dbReference type="EMBL" id="KAG1826917.1"/>
    </source>
</evidence>
<feature type="transmembrane region" description="Helical" evidence="1">
    <location>
        <begin position="52"/>
        <end position="77"/>
    </location>
</feature>